<feature type="coiled-coil region" evidence="1">
    <location>
        <begin position="61"/>
        <end position="104"/>
    </location>
</feature>
<dbReference type="EMBL" id="JBICCN010000320">
    <property type="protein sequence ID" value="KAL3077837.1"/>
    <property type="molecule type" value="Genomic_DNA"/>
</dbReference>
<reference evidence="4 5" key="1">
    <citation type="submission" date="2024-10" db="EMBL/GenBank/DDBJ databases">
        <authorList>
            <person name="Kim D."/>
        </authorList>
    </citation>
    <scope>NUCLEOTIDE SEQUENCE [LARGE SCALE GENOMIC DNA]</scope>
    <source>
        <strain evidence="4">Taebaek</strain>
    </source>
</reference>
<evidence type="ECO:0000313" key="5">
    <source>
        <dbReference type="Proteomes" id="UP001620645"/>
    </source>
</evidence>
<feature type="domain" description="B30.2/SPRY" evidence="3">
    <location>
        <begin position="422"/>
        <end position="616"/>
    </location>
</feature>
<evidence type="ECO:0000256" key="2">
    <source>
        <dbReference type="SAM" id="MobiDB-lite"/>
    </source>
</evidence>
<keyword evidence="1" id="KW-0175">Coiled coil</keyword>
<keyword evidence="5" id="KW-1185">Reference proteome</keyword>
<feature type="compositionally biased region" description="Low complexity" evidence="2">
    <location>
        <begin position="8"/>
        <end position="35"/>
    </location>
</feature>
<feature type="region of interest" description="Disordered" evidence="2">
    <location>
        <begin position="1"/>
        <end position="37"/>
    </location>
</feature>
<gene>
    <name evidence="4" type="ORF">niasHS_011640</name>
</gene>
<dbReference type="Pfam" id="PF00622">
    <property type="entry name" value="SPRY"/>
    <property type="match status" value="2"/>
</dbReference>
<dbReference type="PANTHER" id="PTHR12864">
    <property type="entry name" value="RAN BINDING PROTEIN 9-RELATED"/>
    <property type="match status" value="1"/>
</dbReference>
<dbReference type="SMART" id="SM00449">
    <property type="entry name" value="SPRY"/>
    <property type="match status" value="2"/>
</dbReference>
<sequence length="623" mass="70656">MAKRKAISMLLSSSSESAGVAEQNENGDNDGGQNEVIFLPSSADDQHHKQQQNKLVEKCAKMEAEMNVTKLELENRTLKAELKQRELMDELKALQAKVAKMEEQKPNYVSLEQFESILGRIGELENHKKHQRAKQQQGEDDEEEEGTATSTSQRRLSRRRTSTTQQTELSAKISEFEKKQTAKFKTHLTKIEKQHSDLVTSIQLKVAAMEERQKNMGTFNAALREQMGNELLKAVHPNFRVNIAEKLIYSHSQQKNCWDLRFCHKDLKIIDAENLMVQHKGTEKAYINVFAQNSIPPNVASGIFYFEIKIVNLERHVTLGLVVKITAMHGTPGLWPRSCAYRSDGIFFIENFSWANESARCSRGDIVGFGLNLATRQIIFTKNGIRIDTSDLFFSPSFANFFDHSLYPCVSLDDPGDLIEANFGPIFKFDPTKKQLYQNFTKNCWDADACHSDLEITGTECLTVHYKGVGNGLRTIFAKCAAPLNVAGIFYYEITVINEQLIVSFGFATKAQQIPMPLDGTIKRCRGTCAYENNAFYWVDGRGRKSRHRFSGGDTVGCGINLATRHIFFTKNGKRLDFTIMLPSLTINQQQQQLFPFVILGDSDDKIEANFGPNFKYDFKSFY</sequence>
<dbReference type="Gene3D" id="2.60.120.920">
    <property type="match status" value="2"/>
</dbReference>
<dbReference type="InterPro" id="IPR013320">
    <property type="entry name" value="ConA-like_dom_sf"/>
</dbReference>
<feature type="domain" description="B30.2/SPRY" evidence="3">
    <location>
        <begin position="236"/>
        <end position="428"/>
    </location>
</feature>
<dbReference type="CDD" id="cd12885">
    <property type="entry name" value="SPRY_RanBP_like"/>
    <property type="match status" value="2"/>
</dbReference>
<feature type="region of interest" description="Disordered" evidence="2">
    <location>
        <begin position="125"/>
        <end position="172"/>
    </location>
</feature>
<organism evidence="4 5">
    <name type="scientific">Heterodera schachtii</name>
    <name type="common">Sugarbeet cyst nematode worm</name>
    <name type="synonym">Tylenchus schachtii</name>
    <dbReference type="NCBI Taxonomy" id="97005"/>
    <lineage>
        <taxon>Eukaryota</taxon>
        <taxon>Metazoa</taxon>
        <taxon>Ecdysozoa</taxon>
        <taxon>Nematoda</taxon>
        <taxon>Chromadorea</taxon>
        <taxon>Rhabditida</taxon>
        <taxon>Tylenchina</taxon>
        <taxon>Tylenchomorpha</taxon>
        <taxon>Tylenchoidea</taxon>
        <taxon>Heteroderidae</taxon>
        <taxon>Heteroderinae</taxon>
        <taxon>Heterodera</taxon>
    </lineage>
</organism>
<dbReference type="PROSITE" id="PS50188">
    <property type="entry name" value="B302_SPRY"/>
    <property type="match status" value="2"/>
</dbReference>
<proteinExistence type="predicted"/>
<evidence type="ECO:0000259" key="3">
    <source>
        <dbReference type="PROSITE" id="PS50188"/>
    </source>
</evidence>
<evidence type="ECO:0000256" key="1">
    <source>
        <dbReference type="SAM" id="Coils"/>
    </source>
</evidence>
<dbReference type="InterPro" id="IPR003877">
    <property type="entry name" value="SPRY_dom"/>
</dbReference>
<name>A0ABD2IIL2_HETSC</name>
<dbReference type="AlphaFoldDB" id="A0ABD2IIL2"/>
<evidence type="ECO:0000313" key="4">
    <source>
        <dbReference type="EMBL" id="KAL3077837.1"/>
    </source>
</evidence>
<comment type="caution">
    <text evidence="4">The sequence shown here is derived from an EMBL/GenBank/DDBJ whole genome shotgun (WGS) entry which is preliminary data.</text>
</comment>
<dbReference type="InterPro" id="IPR043136">
    <property type="entry name" value="B30.2/SPRY_sf"/>
</dbReference>
<accession>A0ABD2IIL2</accession>
<dbReference type="SUPFAM" id="SSF49899">
    <property type="entry name" value="Concanavalin A-like lectins/glucanases"/>
    <property type="match status" value="2"/>
</dbReference>
<dbReference type="Proteomes" id="UP001620645">
    <property type="component" value="Unassembled WGS sequence"/>
</dbReference>
<dbReference type="InterPro" id="IPR001870">
    <property type="entry name" value="B30.2/SPRY"/>
</dbReference>
<dbReference type="InterPro" id="IPR050618">
    <property type="entry name" value="Ubq-SigPath_Reg"/>
</dbReference>
<dbReference type="InterPro" id="IPR044736">
    <property type="entry name" value="Gid1/RanBPM/SPLA_SPRY"/>
</dbReference>
<protein>
    <recommendedName>
        <fullName evidence="3">B30.2/SPRY domain-containing protein</fullName>
    </recommendedName>
</protein>